<protein>
    <submittedName>
        <fullName evidence="9">SusC/RagA family TonB-linked outer membrane protein</fullName>
    </submittedName>
</protein>
<dbReference type="Gene3D" id="2.60.40.1120">
    <property type="entry name" value="Carboxypeptidase-like, regulatory domain"/>
    <property type="match status" value="1"/>
</dbReference>
<name>A0ABW5YFS3_9SPHI</name>
<proteinExistence type="inferred from homology"/>
<dbReference type="Pfam" id="PF07715">
    <property type="entry name" value="Plug"/>
    <property type="match status" value="1"/>
</dbReference>
<keyword evidence="5 7" id="KW-0472">Membrane</keyword>
<evidence type="ECO:0000313" key="9">
    <source>
        <dbReference type="EMBL" id="MFD2874233.1"/>
    </source>
</evidence>
<organism evidence="9 10">
    <name type="scientific">Mucilaginibacter ximonensis</name>
    <dbReference type="NCBI Taxonomy" id="538021"/>
    <lineage>
        <taxon>Bacteria</taxon>
        <taxon>Pseudomonadati</taxon>
        <taxon>Bacteroidota</taxon>
        <taxon>Sphingobacteriia</taxon>
        <taxon>Sphingobacteriales</taxon>
        <taxon>Sphingobacteriaceae</taxon>
        <taxon>Mucilaginibacter</taxon>
    </lineage>
</organism>
<dbReference type="Gene3D" id="2.40.170.20">
    <property type="entry name" value="TonB-dependent receptor, beta-barrel domain"/>
    <property type="match status" value="1"/>
</dbReference>
<comment type="subcellular location">
    <subcellularLocation>
        <location evidence="1 7">Cell outer membrane</location>
        <topology evidence="1 7">Multi-pass membrane protein</topology>
    </subcellularLocation>
</comment>
<dbReference type="NCBIfam" id="TIGR04057">
    <property type="entry name" value="SusC_RagA_signa"/>
    <property type="match status" value="1"/>
</dbReference>
<keyword evidence="6 7" id="KW-0998">Cell outer membrane</keyword>
<evidence type="ECO:0000256" key="3">
    <source>
        <dbReference type="ARBA" id="ARBA00022452"/>
    </source>
</evidence>
<dbReference type="Gene3D" id="2.170.130.10">
    <property type="entry name" value="TonB-dependent receptor, plug domain"/>
    <property type="match status" value="1"/>
</dbReference>
<dbReference type="InterPro" id="IPR039426">
    <property type="entry name" value="TonB-dep_rcpt-like"/>
</dbReference>
<evidence type="ECO:0000256" key="7">
    <source>
        <dbReference type="PROSITE-ProRule" id="PRU01360"/>
    </source>
</evidence>
<keyword evidence="4 7" id="KW-0812">Transmembrane</keyword>
<dbReference type="InterPro" id="IPR037066">
    <property type="entry name" value="Plug_dom_sf"/>
</dbReference>
<dbReference type="Pfam" id="PF13715">
    <property type="entry name" value="CarbopepD_reg_2"/>
    <property type="match status" value="1"/>
</dbReference>
<comment type="similarity">
    <text evidence="7">Belongs to the TonB-dependent receptor family.</text>
</comment>
<dbReference type="Proteomes" id="UP001597557">
    <property type="component" value="Unassembled WGS sequence"/>
</dbReference>
<reference evidence="10" key="1">
    <citation type="journal article" date="2019" name="Int. J. Syst. Evol. Microbiol.">
        <title>The Global Catalogue of Microorganisms (GCM) 10K type strain sequencing project: providing services to taxonomists for standard genome sequencing and annotation.</title>
        <authorList>
            <consortium name="The Broad Institute Genomics Platform"/>
            <consortium name="The Broad Institute Genome Sequencing Center for Infectious Disease"/>
            <person name="Wu L."/>
            <person name="Ma J."/>
        </authorList>
    </citation>
    <scope>NUCLEOTIDE SEQUENCE [LARGE SCALE GENOMIC DNA]</scope>
    <source>
        <strain evidence="10">KCTC 22437</strain>
    </source>
</reference>
<accession>A0ABW5YFS3</accession>
<dbReference type="EMBL" id="JBHUPD010000004">
    <property type="protein sequence ID" value="MFD2874233.1"/>
    <property type="molecule type" value="Genomic_DNA"/>
</dbReference>
<evidence type="ECO:0000256" key="1">
    <source>
        <dbReference type="ARBA" id="ARBA00004571"/>
    </source>
</evidence>
<dbReference type="InterPro" id="IPR036942">
    <property type="entry name" value="Beta-barrel_TonB_sf"/>
</dbReference>
<evidence type="ECO:0000256" key="4">
    <source>
        <dbReference type="ARBA" id="ARBA00022692"/>
    </source>
</evidence>
<keyword evidence="2 7" id="KW-0813">Transport</keyword>
<evidence type="ECO:0000256" key="6">
    <source>
        <dbReference type="ARBA" id="ARBA00023237"/>
    </source>
</evidence>
<feature type="domain" description="Secretin/TonB short N-terminal" evidence="8">
    <location>
        <begin position="69"/>
        <end position="119"/>
    </location>
</feature>
<dbReference type="PROSITE" id="PS52016">
    <property type="entry name" value="TONB_DEPENDENT_REC_3"/>
    <property type="match status" value="1"/>
</dbReference>
<evidence type="ECO:0000256" key="2">
    <source>
        <dbReference type="ARBA" id="ARBA00022448"/>
    </source>
</evidence>
<evidence type="ECO:0000256" key="5">
    <source>
        <dbReference type="ARBA" id="ARBA00023136"/>
    </source>
</evidence>
<evidence type="ECO:0000313" key="10">
    <source>
        <dbReference type="Proteomes" id="UP001597557"/>
    </source>
</evidence>
<dbReference type="InterPro" id="IPR023997">
    <property type="entry name" value="TonB-dep_OMP_SusC/RagA_CS"/>
</dbReference>
<dbReference type="InterPro" id="IPR023996">
    <property type="entry name" value="TonB-dep_OMP_SusC/RagA"/>
</dbReference>
<dbReference type="SUPFAM" id="SSF56935">
    <property type="entry name" value="Porins"/>
    <property type="match status" value="1"/>
</dbReference>
<keyword evidence="3 7" id="KW-1134">Transmembrane beta strand</keyword>
<sequence>MKLNAFIKTVRPFGGWLPPKVILAMKITTFLLFAFLVQVSAKSYSQINLNENNAPLSKVLKSIKNQTGYSFFYDINDVQDARVSIKVNNVSLDQALSICFKDLPISFKVIENNVVLKKKESSLLERLTTMLTPPKDVFGTVHDGNGPLAGVSVRVKGTNNVTSTDDRGAFTFRNLKDGDILVFTYVGYKTQEVFIKSSIVTVQMEKDVAGLQDVVVVAYGSTQRKDLTGAVSTVNVGDIQDVPFATIDNALAGKAAGVQVTKSDGSPGGAVRIRVRGSSSILGGNDPLYVIDGIPVQVSSNFQAPGYDVSSPVGNDVTGYGGVSTGLSTSFVNGLNSLGGLNIDDIESITILKDASSTAIYGSKAANGVVIITTKKGKKDMKPVITASYYNTVSTPITPTVLNAQQYRMLITEAAQNDKDSRVAAGKTTFPANTTAILNNPSSFFGTANTDWIKEVTRNTVSNNVEVAIQGGGNSSKYFSSISYNSTPGVVKNTDYHRISGKINLENEIGPKFRVITNLILGYVNQNIGDGAFDQALKARPDYAPYDLNGNLTDFSNVGYSYLGFQNPVALLKATNNAKTFSLLGTISGIYDITKDLQFKTSLSLNSQAYNQRNFTPSFIQIGSFYGSVANDGGIGSNSNSRLTNWIFENTLSYNKKLDQNNTLNVLAGQSYETRKTSFFSATATGYPNDNVLTSLSSAVSPLLVRGDDPSAPQSYLLSFYLRANYSLMDKYLLTFTGRTDGSSKLGPGNKFSYFPSGAAAWRISQEEFLKNVKWIDDIKIRGSYGLTGTQSIGDQMYRTLYSPLSYGGVSALVPTQLGNKDIKWETTKEADGGLDISLFNSRLTATFDYYNRQTSGDLLSLPVAPSSSYGSLLSNAVGIKNTGVEISVDGDIIRTPNFKWNAGFNVTWNNSVVTKLSSEADLTQIGDLTGMEYGNTTLIQGKPLGLITGITMTGVIKNQAQLDAYKKALGGYAAYFPYLSIGDPMYQLEDEGGGYHYPNFNTIIGNAAPKYYGGITQGFTYKNFDLQFYFTFSEGGKLLWGDHVSSVEFVGSSNANVSMLNRYTPTNTNTNQPRLVLNNDNGFYYKTQQDLFNSSYLKLRTLTFNYHFNKKPWMKKAGFNNITVFASATNVFTITKYPGNDPETSDDPYSVQGGYFDVSNYPTIRSFSVGLKAGF</sequence>
<dbReference type="RefSeq" id="WP_377188513.1">
    <property type="nucleotide sequence ID" value="NZ_JBHUPD010000004.1"/>
</dbReference>
<dbReference type="SUPFAM" id="SSF49464">
    <property type="entry name" value="Carboxypeptidase regulatory domain-like"/>
    <property type="match status" value="1"/>
</dbReference>
<dbReference type="InterPro" id="IPR011662">
    <property type="entry name" value="Secretin/TonB_short_N"/>
</dbReference>
<comment type="caution">
    <text evidence="9">The sequence shown here is derived from an EMBL/GenBank/DDBJ whole genome shotgun (WGS) entry which is preliminary data.</text>
</comment>
<keyword evidence="10" id="KW-1185">Reference proteome</keyword>
<dbReference type="InterPro" id="IPR012910">
    <property type="entry name" value="Plug_dom"/>
</dbReference>
<evidence type="ECO:0000259" key="8">
    <source>
        <dbReference type="SMART" id="SM00965"/>
    </source>
</evidence>
<gene>
    <name evidence="9" type="ORF">ACFS5N_17255</name>
</gene>
<dbReference type="SMART" id="SM00965">
    <property type="entry name" value="STN"/>
    <property type="match status" value="1"/>
</dbReference>
<dbReference type="InterPro" id="IPR008969">
    <property type="entry name" value="CarboxyPept-like_regulatory"/>
</dbReference>
<dbReference type="NCBIfam" id="TIGR04056">
    <property type="entry name" value="OMP_RagA_SusC"/>
    <property type="match status" value="1"/>
</dbReference>